<feature type="transmembrane region" description="Helical" evidence="10">
    <location>
        <begin position="191"/>
        <end position="214"/>
    </location>
</feature>
<comment type="subcellular location">
    <subcellularLocation>
        <location evidence="1">Cell membrane</location>
        <topology evidence="1">Multi-pass membrane protein</topology>
    </subcellularLocation>
</comment>
<sequence length="385" mass="44543">MANITNEAMLNNTEYGNMFWLPWWQQFLFITAFIILILVAAVGNLVVIWIVLAHKRMRTVTNYFLVNLAVADALISILNTLFTSTFLMYQDWWYGNVWCKFTMFISICTVVASVLTLMAIAIDRYMAIIHPLRPRPTRRVVLAILCIWTVSIALALPNLMYGTLITYPNISQKTCGIVWSDGTPAESKIDFWYNVVIIIVSYVIPMAILILAYSRIGKELWGHRAIGENTQLQFDRIQSKRRVVKMMIFVVIVFGVCWLPYHLYFLLASSVPDITLANNVQQIYLVIYWIAMSNSMYNPIIYCWMNERFRSGFIEAFCFCPCRPCKRIKKKYVTCLNPVRSFAMSEKFRNGSMMQTMTDYIDDSGNAGTGLVRDKRHNSNDYDEC</sequence>
<dbReference type="PRINTS" id="PR00244">
    <property type="entry name" value="NEUROKININR"/>
</dbReference>
<dbReference type="PRINTS" id="PR00237">
    <property type="entry name" value="GPCRRHODOPSN"/>
</dbReference>
<keyword evidence="6 10" id="KW-0472">Membrane</keyword>
<dbReference type="InterPro" id="IPR017452">
    <property type="entry name" value="GPCR_Rhodpsn_7TM"/>
</dbReference>
<dbReference type="GO" id="GO:0004995">
    <property type="term" value="F:tachykinin receptor activity"/>
    <property type="evidence" value="ECO:0007669"/>
    <property type="project" value="InterPro"/>
</dbReference>
<name>A0A6J8CCF9_MYTCO</name>
<evidence type="ECO:0000256" key="4">
    <source>
        <dbReference type="ARBA" id="ARBA00022989"/>
    </source>
</evidence>
<dbReference type="Pfam" id="PF00001">
    <property type="entry name" value="7tm_1"/>
    <property type="match status" value="1"/>
</dbReference>
<keyword evidence="3 9" id="KW-0812">Transmembrane</keyword>
<reference evidence="12 13" key="1">
    <citation type="submission" date="2020-06" db="EMBL/GenBank/DDBJ databases">
        <authorList>
            <person name="Li R."/>
            <person name="Bekaert M."/>
        </authorList>
    </citation>
    <scope>NUCLEOTIDE SEQUENCE [LARGE SCALE GENOMIC DNA]</scope>
    <source>
        <strain evidence="13">wild</strain>
    </source>
</reference>
<gene>
    <name evidence="12" type="ORF">MCOR_27783</name>
</gene>
<feature type="domain" description="G-protein coupled receptors family 1 profile" evidence="11">
    <location>
        <begin position="43"/>
        <end position="302"/>
    </location>
</feature>
<evidence type="ECO:0000256" key="7">
    <source>
        <dbReference type="ARBA" id="ARBA00023170"/>
    </source>
</evidence>
<dbReference type="CDD" id="cd15390">
    <property type="entry name" value="7tmA_TACR"/>
    <property type="match status" value="1"/>
</dbReference>
<dbReference type="OrthoDB" id="5981855at2759"/>
<dbReference type="GO" id="GO:0005886">
    <property type="term" value="C:plasma membrane"/>
    <property type="evidence" value="ECO:0007669"/>
    <property type="project" value="UniProtKB-SubCell"/>
</dbReference>
<evidence type="ECO:0000256" key="9">
    <source>
        <dbReference type="RuleBase" id="RU000688"/>
    </source>
</evidence>
<evidence type="ECO:0000256" key="1">
    <source>
        <dbReference type="ARBA" id="ARBA00004651"/>
    </source>
</evidence>
<dbReference type="PANTHER" id="PTHR46925">
    <property type="entry name" value="G-PROTEIN COUPLED RECEPTOR TKR-1-RELATED"/>
    <property type="match status" value="1"/>
</dbReference>
<dbReference type="PROSITE" id="PS00237">
    <property type="entry name" value="G_PROTEIN_RECEP_F1_1"/>
    <property type="match status" value="1"/>
</dbReference>
<feature type="transmembrane region" description="Helical" evidence="10">
    <location>
        <begin position="283"/>
        <end position="304"/>
    </location>
</feature>
<comment type="similarity">
    <text evidence="9">Belongs to the G-protein coupled receptor 1 family.</text>
</comment>
<evidence type="ECO:0000256" key="3">
    <source>
        <dbReference type="ARBA" id="ARBA00022692"/>
    </source>
</evidence>
<evidence type="ECO:0000256" key="2">
    <source>
        <dbReference type="ARBA" id="ARBA00022475"/>
    </source>
</evidence>
<keyword evidence="7 9" id="KW-0675">Receptor</keyword>
<feature type="transmembrane region" description="Helical" evidence="10">
    <location>
        <begin position="140"/>
        <end position="161"/>
    </location>
</feature>
<dbReference type="Proteomes" id="UP000507470">
    <property type="component" value="Unassembled WGS sequence"/>
</dbReference>
<dbReference type="EMBL" id="CACVKT020005076">
    <property type="protein sequence ID" value="CAC5392879.1"/>
    <property type="molecule type" value="Genomic_DNA"/>
</dbReference>
<evidence type="ECO:0000256" key="5">
    <source>
        <dbReference type="ARBA" id="ARBA00023040"/>
    </source>
</evidence>
<dbReference type="SUPFAM" id="SSF81321">
    <property type="entry name" value="Family A G protein-coupled receptor-like"/>
    <property type="match status" value="1"/>
</dbReference>
<keyword evidence="8 9" id="KW-0807">Transducer</keyword>
<proteinExistence type="inferred from homology"/>
<evidence type="ECO:0000256" key="6">
    <source>
        <dbReference type="ARBA" id="ARBA00023136"/>
    </source>
</evidence>
<protein>
    <submittedName>
        <fullName evidence="12">TACR3</fullName>
    </submittedName>
</protein>
<dbReference type="PANTHER" id="PTHR46925:SF2">
    <property type="entry name" value="G-PROTEIN COUPLED RECEPTOR TKR-1-RELATED"/>
    <property type="match status" value="1"/>
</dbReference>
<keyword evidence="2" id="KW-1003">Cell membrane</keyword>
<feature type="transmembrane region" description="Helical" evidence="10">
    <location>
        <begin position="243"/>
        <end position="263"/>
    </location>
</feature>
<keyword evidence="4 10" id="KW-1133">Transmembrane helix</keyword>
<accession>A0A6J8CCF9</accession>
<evidence type="ECO:0000259" key="11">
    <source>
        <dbReference type="PROSITE" id="PS50262"/>
    </source>
</evidence>
<dbReference type="PROSITE" id="PS50262">
    <property type="entry name" value="G_PROTEIN_RECEP_F1_2"/>
    <property type="match status" value="1"/>
</dbReference>
<evidence type="ECO:0000313" key="13">
    <source>
        <dbReference type="Proteomes" id="UP000507470"/>
    </source>
</evidence>
<dbReference type="FunFam" id="1.20.1070.10:FF:000291">
    <property type="entry name" value="Predicted protein"/>
    <property type="match status" value="1"/>
</dbReference>
<evidence type="ECO:0000256" key="8">
    <source>
        <dbReference type="ARBA" id="ARBA00023224"/>
    </source>
</evidence>
<evidence type="ECO:0000313" key="12">
    <source>
        <dbReference type="EMBL" id="CAC5392879.1"/>
    </source>
</evidence>
<evidence type="ECO:0000256" key="10">
    <source>
        <dbReference type="SAM" id="Phobius"/>
    </source>
</evidence>
<feature type="transmembrane region" description="Helical" evidence="10">
    <location>
        <begin position="27"/>
        <end position="52"/>
    </location>
</feature>
<feature type="transmembrane region" description="Helical" evidence="10">
    <location>
        <begin position="64"/>
        <end position="89"/>
    </location>
</feature>
<dbReference type="AlphaFoldDB" id="A0A6J8CCF9"/>
<dbReference type="InterPro" id="IPR000276">
    <property type="entry name" value="GPCR_Rhodpsn"/>
</dbReference>
<keyword evidence="13" id="KW-1185">Reference proteome</keyword>
<feature type="transmembrane region" description="Helical" evidence="10">
    <location>
        <begin position="101"/>
        <end position="120"/>
    </location>
</feature>
<dbReference type="Gene3D" id="1.20.1070.10">
    <property type="entry name" value="Rhodopsin 7-helix transmembrane proteins"/>
    <property type="match status" value="1"/>
</dbReference>
<organism evidence="12 13">
    <name type="scientific">Mytilus coruscus</name>
    <name type="common">Sea mussel</name>
    <dbReference type="NCBI Taxonomy" id="42192"/>
    <lineage>
        <taxon>Eukaryota</taxon>
        <taxon>Metazoa</taxon>
        <taxon>Spiralia</taxon>
        <taxon>Lophotrochozoa</taxon>
        <taxon>Mollusca</taxon>
        <taxon>Bivalvia</taxon>
        <taxon>Autobranchia</taxon>
        <taxon>Pteriomorphia</taxon>
        <taxon>Mytilida</taxon>
        <taxon>Mytiloidea</taxon>
        <taxon>Mytilidae</taxon>
        <taxon>Mytilinae</taxon>
        <taxon>Mytilus</taxon>
    </lineage>
</organism>
<keyword evidence="5 9" id="KW-0297">G-protein coupled receptor</keyword>
<dbReference type="SMART" id="SM01381">
    <property type="entry name" value="7TM_GPCR_Srsx"/>
    <property type="match status" value="1"/>
</dbReference>
<dbReference type="InterPro" id="IPR001681">
    <property type="entry name" value="Neurokn_rcpt"/>
</dbReference>